<reference evidence="2" key="2">
    <citation type="submission" date="2015-03" db="EMBL/GenBank/DDBJ databases">
        <authorList>
            <person name="Chow C.-E.T."/>
            <person name="Winget D.M."/>
            <person name="White R.A.III."/>
            <person name="Hallam S.J."/>
            <person name="Suttle C.A."/>
        </authorList>
    </citation>
    <scope>NUCLEOTIDE SEQUENCE</scope>
    <source>
        <strain evidence="2">Oxic1_4</strain>
    </source>
</reference>
<organism evidence="2">
    <name type="scientific">uncultured marine virus</name>
    <dbReference type="NCBI Taxonomy" id="186617"/>
    <lineage>
        <taxon>Viruses</taxon>
        <taxon>environmental samples</taxon>
    </lineage>
</organism>
<protein>
    <submittedName>
        <fullName evidence="2">Uncharacterized protein</fullName>
    </submittedName>
</protein>
<keyword evidence="1" id="KW-0472">Membrane</keyword>
<evidence type="ECO:0000313" key="2">
    <source>
        <dbReference type="EMBL" id="AKH47825.1"/>
    </source>
</evidence>
<name>A0A0F7L793_9VIRU</name>
<proteinExistence type="predicted"/>
<reference evidence="2" key="1">
    <citation type="journal article" date="2015" name="Front. Microbiol.">
        <title>Combining genomic sequencing methods to explore viral diversity and reveal potential virus-host interactions.</title>
        <authorList>
            <person name="Chow C.E."/>
            <person name="Winget D.M."/>
            <person name="White R.A.III."/>
            <person name="Hallam S.J."/>
            <person name="Suttle C.A."/>
        </authorList>
    </citation>
    <scope>NUCLEOTIDE SEQUENCE</scope>
    <source>
        <strain evidence="2">Oxic1_4</strain>
    </source>
</reference>
<keyword evidence="1" id="KW-0812">Transmembrane</keyword>
<dbReference type="EMBL" id="KR029599">
    <property type="protein sequence ID" value="AKH47825.1"/>
    <property type="molecule type" value="Genomic_DNA"/>
</dbReference>
<accession>A0A0F7L793</accession>
<evidence type="ECO:0000256" key="1">
    <source>
        <dbReference type="SAM" id="Phobius"/>
    </source>
</evidence>
<keyword evidence="1" id="KW-1133">Transmembrane helix</keyword>
<sequence>MCLRTSGVTTPAVLLWVSMLAFEALATLACVTFASLMLSVSTATAASLSCVTAPRARLAVLMELACRFNWLTAPGCSLVLSTDALAS</sequence>
<feature type="transmembrane region" description="Helical" evidence="1">
    <location>
        <begin position="13"/>
        <end position="38"/>
    </location>
</feature>